<dbReference type="EMBL" id="FN668672">
    <property type="protein sequence ID" value="CBK24009.2"/>
    <property type="molecule type" value="Genomic_DNA"/>
</dbReference>
<evidence type="ECO:0000313" key="1">
    <source>
        <dbReference type="EMBL" id="CBK24009.2"/>
    </source>
</evidence>
<sequence length="38" mass="4245">MVPSKSKTAAVFCVMYRVEEIPEGGECCSRQEVVETNH</sequence>
<keyword evidence="2" id="KW-1185">Reference proteome</keyword>
<protein>
    <submittedName>
        <fullName evidence="1">Uncharacterized protein</fullName>
    </submittedName>
</protein>
<dbReference type="RefSeq" id="XP_012898057.1">
    <property type="nucleotide sequence ID" value="XM_013042603.1"/>
</dbReference>
<accession>D8M7H0</accession>
<dbReference type="GeneID" id="24920866"/>
<dbReference type="Proteomes" id="UP000008312">
    <property type="component" value="Unassembled WGS sequence"/>
</dbReference>
<reference evidence="1" key="1">
    <citation type="submission" date="2010-02" db="EMBL/GenBank/DDBJ databases">
        <title>Sequencing and annotation of the Blastocystis hominis genome.</title>
        <authorList>
            <person name="Wincker P."/>
        </authorList>
    </citation>
    <scope>NUCLEOTIDE SEQUENCE</scope>
    <source>
        <strain evidence="1">Singapore isolate B</strain>
    </source>
</reference>
<organism evidence="1">
    <name type="scientific">Blastocystis hominis</name>
    <dbReference type="NCBI Taxonomy" id="12968"/>
    <lineage>
        <taxon>Eukaryota</taxon>
        <taxon>Sar</taxon>
        <taxon>Stramenopiles</taxon>
        <taxon>Bigyra</taxon>
        <taxon>Opalozoa</taxon>
        <taxon>Opalinata</taxon>
        <taxon>Blastocystidae</taxon>
        <taxon>Blastocystis</taxon>
    </lineage>
</organism>
<gene>
    <name evidence="1" type="ORF">GSBLH_T00003804001</name>
</gene>
<evidence type="ECO:0000313" key="2">
    <source>
        <dbReference type="Proteomes" id="UP000008312"/>
    </source>
</evidence>
<proteinExistence type="predicted"/>
<name>D8M7H0_BLAHO</name>
<dbReference type="InParanoid" id="D8M7H0"/>
<dbReference type="AlphaFoldDB" id="D8M7H0"/>